<dbReference type="Proteomes" id="UP000214747">
    <property type="component" value="Unassembled WGS sequence"/>
</dbReference>
<evidence type="ECO:0000256" key="1">
    <source>
        <dbReference type="ARBA" id="ARBA00008061"/>
    </source>
</evidence>
<dbReference type="SUPFAM" id="SSF81296">
    <property type="entry name" value="E set domains"/>
    <property type="match status" value="1"/>
</dbReference>
<dbReference type="AlphaFoldDB" id="A0A225SWA9"/>
<keyword evidence="6" id="KW-1185">Reference proteome</keyword>
<dbReference type="InterPro" id="IPR004193">
    <property type="entry name" value="Glyco_hydro_13_N"/>
</dbReference>
<dbReference type="SUPFAM" id="SSF51011">
    <property type="entry name" value="Glycosyl hydrolase domain"/>
    <property type="match status" value="1"/>
</dbReference>
<protein>
    <submittedName>
        <fullName evidence="5">Glycogen debranching enzyme GlgX</fullName>
    </submittedName>
</protein>
<dbReference type="InterPro" id="IPR014756">
    <property type="entry name" value="Ig_E-set"/>
</dbReference>
<keyword evidence="3" id="KW-0326">Glycosidase</keyword>
<dbReference type="SUPFAM" id="SSF51445">
    <property type="entry name" value="(Trans)glycosidases"/>
    <property type="match status" value="1"/>
</dbReference>
<dbReference type="InterPro" id="IPR006047">
    <property type="entry name" value="GH13_cat_dom"/>
</dbReference>
<evidence type="ECO:0000256" key="2">
    <source>
        <dbReference type="ARBA" id="ARBA00022801"/>
    </source>
</evidence>
<dbReference type="GO" id="GO:0005980">
    <property type="term" value="P:glycogen catabolic process"/>
    <property type="evidence" value="ECO:0007669"/>
    <property type="project" value="InterPro"/>
</dbReference>
<dbReference type="Pfam" id="PF02922">
    <property type="entry name" value="CBM_48"/>
    <property type="match status" value="1"/>
</dbReference>
<sequence>MSVAFPDRLMPGLPYPLGATSDGLGVNFAVFSANATRMDLCLFDPSGKRELKRITLPECTDEVWHGYLPGAAPGLVYGFRAHGPYEPTKGHRFNPNKLLLDPYAKRLVGQVRWTDALYGYRLHSARADLSFDRRDSAAAMPKAMVTDDAFVWEHDRLPQVPWNKTVIYEAHVKGISRMREDLLPHERGTFAALSDPAFIDHLLRLGVTTLELMPVHAFLQDSFLIERGLSNYWGYSTLSYFAPEPSYMSMGDPNELRMAVRRLHSAGIEVILDVVYNHTSCGSELGPTLSFRGLDNASYFRLLPGQERYHINDTGCGNTLNLSHPRVLQMVMDSLRYWAQSFHIDGFRFDLGSTLGREPHGFDPGSGFFDALLQDPVLSKLKLISEPWDIGPGGYQLGNHPARFGEWNDKFRDDLRKFWKGDEAMRGGFAQRMLGSAELFEHNRRKPWATVNFIASHDGFTLRDLVSYNGKHNEANGENNNDGHNDNASYNWGAEGETDDPGIQATRACVQRSMLASTLLAQGTPMLLAGDEFNRSQGGNNNAYCQDNEISWINWEQARSPEGAALTAFVGRVTAIRRDFDVLRASYFLHGNQMVADGLPDVAWFDESAQPVTSEDWNNPVARAITLQLAGKRLEPHKQLSSRLHDAAGTGADGAGDPQEVPPDVLMIFVNAGHEPIEFSFPRTEGEYFLLLDCAQPTGMPEGEGGQVTVDGSASVQVQAHTLQVFANRPLHLSSAIYPLAANEWIKRNEWGERA</sequence>
<reference evidence="5 6" key="1">
    <citation type="journal article" date="2010" name="Int. J. Syst. Evol. Microbiol.">
        <title>Reclassification of Herbaspirillum putei as a later heterotypic synonym of Herbaspirillum huttiense, with the description of H. huttiense subsp. huttiense subsp. nov. and H. huttiense subsp. putei subsp. nov., comb. nov., and description of Herbaspirillum aquaticum sp. nov.</title>
        <authorList>
            <person name="Dobritsa A.P."/>
            <person name="Reddy M.C."/>
            <person name="Samadpour M."/>
        </authorList>
    </citation>
    <scope>NUCLEOTIDE SEQUENCE [LARGE SCALE GENOMIC DNA]</scope>
    <source>
        <strain evidence="5 6">IEH 4430</strain>
    </source>
</reference>
<dbReference type="CDD" id="cd11326">
    <property type="entry name" value="AmyAc_Glg_debranch"/>
    <property type="match status" value="1"/>
</dbReference>
<dbReference type="InterPro" id="IPR011837">
    <property type="entry name" value="Glycogen_debranch_GlgX"/>
</dbReference>
<dbReference type="Gene3D" id="3.20.20.80">
    <property type="entry name" value="Glycosidases"/>
    <property type="match status" value="1"/>
</dbReference>
<dbReference type="SMART" id="SM00642">
    <property type="entry name" value="Aamy"/>
    <property type="match status" value="1"/>
</dbReference>
<dbReference type="InterPro" id="IPR044505">
    <property type="entry name" value="GlgX_Isoamylase_N_E_set"/>
</dbReference>
<evidence type="ECO:0000313" key="5">
    <source>
        <dbReference type="EMBL" id="OWY35498.1"/>
    </source>
</evidence>
<dbReference type="Pfam" id="PF00128">
    <property type="entry name" value="Alpha-amylase"/>
    <property type="match status" value="1"/>
</dbReference>
<dbReference type="Gene3D" id="2.60.40.10">
    <property type="entry name" value="Immunoglobulins"/>
    <property type="match status" value="1"/>
</dbReference>
<proteinExistence type="inferred from homology"/>
<keyword evidence="2" id="KW-0378">Hydrolase</keyword>
<organism evidence="5 6">
    <name type="scientific">Herbaspirillum aquaticum</name>
    <dbReference type="NCBI Taxonomy" id="568783"/>
    <lineage>
        <taxon>Bacteria</taxon>
        <taxon>Pseudomonadati</taxon>
        <taxon>Pseudomonadota</taxon>
        <taxon>Betaproteobacteria</taxon>
        <taxon>Burkholderiales</taxon>
        <taxon>Oxalobacteraceae</taxon>
        <taxon>Herbaspirillum</taxon>
    </lineage>
</organism>
<dbReference type="RefSeq" id="WP_088754388.1">
    <property type="nucleotide sequence ID" value="NZ_NJGV01000005.1"/>
</dbReference>
<accession>A0A225SWA9</accession>
<dbReference type="PANTHER" id="PTHR43002">
    <property type="entry name" value="GLYCOGEN DEBRANCHING ENZYME"/>
    <property type="match status" value="1"/>
</dbReference>
<evidence type="ECO:0000256" key="3">
    <source>
        <dbReference type="ARBA" id="ARBA00023295"/>
    </source>
</evidence>
<dbReference type="InterPro" id="IPR017853">
    <property type="entry name" value="GH"/>
</dbReference>
<comment type="caution">
    <text evidence="5">The sequence shown here is derived from an EMBL/GenBank/DDBJ whole genome shotgun (WGS) entry which is preliminary data.</text>
</comment>
<gene>
    <name evidence="5" type="primary">glgX</name>
    <name evidence="5" type="ORF">CEJ45_06680</name>
</gene>
<dbReference type="CDD" id="cd02856">
    <property type="entry name" value="E_set_GDE_Isoamylase_N"/>
    <property type="match status" value="1"/>
</dbReference>
<dbReference type="NCBIfam" id="TIGR02100">
    <property type="entry name" value="glgX_debranch"/>
    <property type="match status" value="1"/>
</dbReference>
<dbReference type="EMBL" id="NJGV01000005">
    <property type="protein sequence ID" value="OWY35498.1"/>
    <property type="molecule type" value="Genomic_DNA"/>
</dbReference>
<dbReference type="Gene3D" id="2.60.40.1180">
    <property type="entry name" value="Golgi alpha-mannosidase II"/>
    <property type="match status" value="1"/>
</dbReference>
<dbReference type="InterPro" id="IPR013780">
    <property type="entry name" value="Glyco_hydro_b"/>
</dbReference>
<evidence type="ECO:0000313" key="6">
    <source>
        <dbReference type="Proteomes" id="UP000214747"/>
    </source>
</evidence>
<dbReference type="InterPro" id="IPR013783">
    <property type="entry name" value="Ig-like_fold"/>
</dbReference>
<name>A0A225SWA9_9BURK</name>
<dbReference type="GO" id="GO:0004135">
    <property type="term" value="F:amylo-alpha-1,6-glucosidase activity"/>
    <property type="evidence" value="ECO:0007669"/>
    <property type="project" value="InterPro"/>
</dbReference>
<feature type="domain" description="Glycosyl hydrolase family 13 catalytic" evidence="4">
    <location>
        <begin position="192"/>
        <end position="577"/>
    </location>
</feature>
<comment type="similarity">
    <text evidence="1">Belongs to the glycosyl hydrolase 13 family.</text>
</comment>
<evidence type="ECO:0000259" key="4">
    <source>
        <dbReference type="SMART" id="SM00642"/>
    </source>
</evidence>